<evidence type="ECO:0000259" key="2">
    <source>
        <dbReference type="Pfam" id="PF22513"/>
    </source>
</evidence>
<evidence type="ECO:0000256" key="1">
    <source>
        <dbReference type="SAM" id="MobiDB-lite"/>
    </source>
</evidence>
<dbReference type="EMBL" id="JBHSFN010000027">
    <property type="protein sequence ID" value="MFC4590911.1"/>
    <property type="molecule type" value="Genomic_DNA"/>
</dbReference>
<dbReference type="Proteomes" id="UP001595891">
    <property type="component" value="Unassembled WGS sequence"/>
</dbReference>
<reference evidence="4" key="1">
    <citation type="journal article" date="2019" name="Int. J. Syst. Evol. Microbiol.">
        <title>The Global Catalogue of Microorganisms (GCM) 10K type strain sequencing project: providing services to taxonomists for standard genome sequencing and annotation.</title>
        <authorList>
            <consortium name="The Broad Institute Genomics Platform"/>
            <consortium name="The Broad Institute Genome Sequencing Center for Infectious Disease"/>
            <person name="Wu L."/>
            <person name="Ma J."/>
        </authorList>
    </citation>
    <scope>NUCLEOTIDE SEQUENCE [LARGE SCALE GENOMIC DNA]</scope>
    <source>
        <strain evidence="4">CCUG 49560</strain>
    </source>
</reference>
<dbReference type="InterPro" id="IPR053853">
    <property type="entry name" value="FitA-like_RHH"/>
</dbReference>
<dbReference type="SUPFAM" id="SSF47598">
    <property type="entry name" value="Ribbon-helix-helix"/>
    <property type="match status" value="1"/>
</dbReference>
<dbReference type="InterPro" id="IPR010985">
    <property type="entry name" value="Ribbon_hlx_hlx"/>
</dbReference>
<gene>
    <name evidence="3" type="ORF">ACFO8L_32780</name>
</gene>
<dbReference type="Gene3D" id="1.10.1220.10">
    <property type="entry name" value="Met repressor-like"/>
    <property type="match status" value="1"/>
</dbReference>
<feature type="region of interest" description="Disordered" evidence="1">
    <location>
        <begin position="63"/>
        <end position="83"/>
    </location>
</feature>
<sequence>MKQLLLRVDDELHARLRERARREHRSINAIANDILAVAATVDPDSPRDRLRSRAAALGVLAARSPREPGDGAPASPPRHPVDLNTIADLTAGWGPQLEKIFAEDRERS</sequence>
<proteinExistence type="predicted"/>
<protein>
    <recommendedName>
        <fullName evidence="2">Antitoxin FitA-like ribbon-helix-helix domain-containing protein</fullName>
    </recommendedName>
</protein>
<comment type="caution">
    <text evidence="3">The sequence shown here is derived from an EMBL/GenBank/DDBJ whole genome shotgun (WGS) entry which is preliminary data.</text>
</comment>
<dbReference type="Pfam" id="PF22513">
    <property type="entry name" value="FitA-like_RHH"/>
    <property type="match status" value="1"/>
</dbReference>
<keyword evidence="4" id="KW-1185">Reference proteome</keyword>
<name>A0ABV9ER15_9ACTN</name>
<feature type="domain" description="Antitoxin FitA-like ribbon-helix-helix" evidence="2">
    <location>
        <begin position="8"/>
        <end position="39"/>
    </location>
</feature>
<dbReference type="RefSeq" id="WP_262848595.1">
    <property type="nucleotide sequence ID" value="NZ_JANZYP010000075.1"/>
</dbReference>
<evidence type="ECO:0000313" key="3">
    <source>
        <dbReference type="EMBL" id="MFC4590911.1"/>
    </source>
</evidence>
<organism evidence="3 4">
    <name type="scientific">Sphaerisporangium corydalis</name>
    <dbReference type="NCBI Taxonomy" id="1441875"/>
    <lineage>
        <taxon>Bacteria</taxon>
        <taxon>Bacillati</taxon>
        <taxon>Actinomycetota</taxon>
        <taxon>Actinomycetes</taxon>
        <taxon>Streptosporangiales</taxon>
        <taxon>Streptosporangiaceae</taxon>
        <taxon>Sphaerisporangium</taxon>
    </lineage>
</organism>
<accession>A0ABV9ER15</accession>
<dbReference type="InterPro" id="IPR013321">
    <property type="entry name" value="Arc_rbn_hlx_hlx"/>
</dbReference>
<evidence type="ECO:0000313" key="4">
    <source>
        <dbReference type="Proteomes" id="UP001595891"/>
    </source>
</evidence>